<name>A0ABU8ILL3_9BURK</name>
<dbReference type="Gene3D" id="1.40.20.10">
    <property type="entry name" value="CHAD domain"/>
    <property type="match status" value="1"/>
</dbReference>
<proteinExistence type="predicted"/>
<dbReference type="InterPro" id="IPR007899">
    <property type="entry name" value="CHAD_dom"/>
</dbReference>
<protein>
    <submittedName>
        <fullName evidence="2">CHAD domain-containing protein</fullName>
    </submittedName>
</protein>
<gene>
    <name evidence="2" type="ORF">H3V53_03175</name>
</gene>
<dbReference type="Pfam" id="PF05235">
    <property type="entry name" value="CHAD"/>
    <property type="match status" value="1"/>
</dbReference>
<evidence type="ECO:0000313" key="2">
    <source>
        <dbReference type="EMBL" id="MEI5996243.1"/>
    </source>
</evidence>
<comment type="caution">
    <text evidence="2">The sequence shown here is derived from an EMBL/GenBank/DDBJ whole genome shotgun (WGS) entry which is preliminary data.</text>
</comment>
<dbReference type="Proteomes" id="UP001386437">
    <property type="component" value="Unassembled WGS sequence"/>
</dbReference>
<dbReference type="EMBL" id="JACFYJ010000003">
    <property type="protein sequence ID" value="MEI5996243.1"/>
    <property type="molecule type" value="Genomic_DNA"/>
</dbReference>
<reference evidence="2 3" key="1">
    <citation type="journal article" date="2022" name="Arch. Microbiol.">
        <title>Paraburkholderia bengalensis sp. nov. isolated from roots of Oryza sativa, IR64.</title>
        <authorList>
            <person name="Nag P."/>
            <person name="Mondal N."/>
            <person name="Sarkar J."/>
            <person name="Das S."/>
        </authorList>
    </citation>
    <scope>NUCLEOTIDE SEQUENCE [LARGE SCALE GENOMIC DNA]</scope>
    <source>
        <strain evidence="2 3">IR64_4_BI</strain>
    </source>
</reference>
<feature type="domain" description="CHAD" evidence="1">
    <location>
        <begin position="4"/>
        <end position="51"/>
    </location>
</feature>
<accession>A0ABU8ILL3</accession>
<evidence type="ECO:0000259" key="1">
    <source>
        <dbReference type="Pfam" id="PF05235"/>
    </source>
</evidence>
<keyword evidence="3" id="KW-1185">Reference proteome</keyword>
<organism evidence="2 3">
    <name type="scientific">Paraburkholderia bengalensis</name>
    <dbReference type="NCBI Taxonomy" id="2747562"/>
    <lineage>
        <taxon>Bacteria</taxon>
        <taxon>Pseudomonadati</taxon>
        <taxon>Pseudomonadota</taxon>
        <taxon>Betaproteobacteria</taxon>
        <taxon>Burkholderiales</taxon>
        <taxon>Burkholderiaceae</taxon>
        <taxon>Paraburkholderia</taxon>
    </lineage>
</organism>
<evidence type="ECO:0000313" key="3">
    <source>
        <dbReference type="Proteomes" id="UP001386437"/>
    </source>
</evidence>
<dbReference type="InterPro" id="IPR038186">
    <property type="entry name" value="CHAD_dom_sf"/>
</dbReference>
<sequence length="55" mass="6063">MNKGFHQLRVALRTLRALYWTYSSCLGEEATTQATEAFKRLVAVAGGTRDCASDP</sequence>